<organism evidence="1 2">
    <name type="scientific">Halocatena salina</name>
    <dbReference type="NCBI Taxonomy" id="2934340"/>
    <lineage>
        <taxon>Archaea</taxon>
        <taxon>Methanobacteriati</taxon>
        <taxon>Methanobacteriota</taxon>
        <taxon>Stenosarchaea group</taxon>
        <taxon>Halobacteria</taxon>
        <taxon>Halobacteriales</taxon>
        <taxon>Natronomonadaceae</taxon>
        <taxon>Halocatena</taxon>
    </lineage>
</organism>
<evidence type="ECO:0000313" key="2">
    <source>
        <dbReference type="Proteomes" id="UP000831768"/>
    </source>
</evidence>
<dbReference type="Pfam" id="PF12903">
    <property type="entry name" value="DUF3830"/>
    <property type="match status" value="1"/>
</dbReference>
<dbReference type="Gene3D" id="2.40.100.20">
    <property type="match status" value="1"/>
</dbReference>
<dbReference type="EMBL" id="CP096022">
    <property type="protein sequence ID" value="UPM44993.1"/>
    <property type="molecule type" value="Genomic_DNA"/>
</dbReference>
<accession>A0A8U0AAN2</accession>
<dbReference type="InterPro" id="IPR024532">
    <property type="entry name" value="DUF3830"/>
</dbReference>
<protein>
    <submittedName>
        <fullName evidence="1">DUF3830 family protein</fullName>
    </submittedName>
</protein>
<proteinExistence type="predicted"/>
<dbReference type="GeneID" id="71930023"/>
<keyword evidence="1" id="KW-0614">Plasmid</keyword>
<sequence length="138" mass="15626">MGQLEFDIEGTVFTADLLEDDAPRSIEVLREFLPLKSYLMHVRWSGHATWINIDEIDLPEIPRENHTVYPSRGDILFYPGYRNEQEILVPCGPTCFKSPAGELAGNHVATLNASREDLVALEQDTLENGMKEIVVREV</sequence>
<geneLocation type="plasmid" evidence="1 2">
    <name>unnamed3</name>
</geneLocation>
<name>A0A8U0AAN2_9EURY</name>
<dbReference type="AlphaFoldDB" id="A0A8U0AAN2"/>
<dbReference type="RefSeq" id="WP_247995647.1">
    <property type="nucleotide sequence ID" value="NZ_CP096022.1"/>
</dbReference>
<gene>
    <name evidence="1" type="ORF">MW046_18210</name>
</gene>
<reference evidence="1" key="1">
    <citation type="submission" date="2022-04" db="EMBL/GenBank/DDBJ databases">
        <title>Halocatena sp. nov., isolated from a salt lake.</title>
        <authorList>
            <person name="Cui H.-L."/>
        </authorList>
    </citation>
    <scope>NUCLEOTIDE SEQUENCE</scope>
    <source>
        <strain evidence="1">AD-1</strain>
        <plasmid evidence="1">unnamed3</plasmid>
    </source>
</reference>
<dbReference type="KEGG" id="haad:MW046_18210"/>
<keyword evidence="2" id="KW-1185">Reference proteome</keyword>
<evidence type="ECO:0000313" key="1">
    <source>
        <dbReference type="EMBL" id="UPM44993.1"/>
    </source>
</evidence>
<dbReference type="Proteomes" id="UP000831768">
    <property type="component" value="Plasmid unnamed3"/>
</dbReference>